<dbReference type="EMBL" id="KN822956">
    <property type="protein sequence ID" value="KIO32194.1"/>
    <property type="molecule type" value="Genomic_DNA"/>
</dbReference>
<dbReference type="Proteomes" id="UP000054248">
    <property type="component" value="Unassembled WGS sequence"/>
</dbReference>
<name>A0A0C3QUN2_9AGAM</name>
<feature type="region of interest" description="Disordered" evidence="1">
    <location>
        <begin position="382"/>
        <end position="417"/>
    </location>
</feature>
<protein>
    <submittedName>
        <fullName evidence="2">Uncharacterized protein</fullName>
    </submittedName>
</protein>
<evidence type="ECO:0000313" key="3">
    <source>
        <dbReference type="Proteomes" id="UP000054248"/>
    </source>
</evidence>
<sequence length="417" mass="45467">MDTIVLTALLVLHGEADWKAFTNRPVPSPYSFYQPRLVMPPVPHVTAVTLTLSTNSFLNGLLAVGGQLMYGMKTTGNTTILSKYTWEQRPRLQEFAKIEWQGTTVLGRQRSVLTYRGQKQELEDFMWSSFLGNRLRRFGMPDFLPWVQWIESPPSWTCVSHPGRHPLAILDRRFMTAGTKLEVTLEGLEYLDALVISTLFVVHSPFDWKRPENVRRNTAAAESGPRTFRAAIDVRRGRPSGRRSVSDNNVASGSGSRPHGGGEADHSTGPGLDRQASASRLSDSRVSRISGISGDSEIPEYSPPPRGMILDYREDGGYLDPRPNGFNTPAGGISAMGSRIDLPLTQLVNGITVLDISRLSTIAGAALLAERNARAAAAATATTLGAEEAGPSTSGGARIEEVHDEPPSYHPPGYEST</sequence>
<dbReference type="AlphaFoldDB" id="A0A0C3QUN2"/>
<reference evidence="3" key="2">
    <citation type="submission" date="2015-01" db="EMBL/GenBank/DDBJ databases">
        <title>Evolutionary Origins and Diversification of the Mycorrhizal Mutualists.</title>
        <authorList>
            <consortium name="DOE Joint Genome Institute"/>
            <consortium name="Mycorrhizal Genomics Consortium"/>
            <person name="Kohler A."/>
            <person name="Kuo A."/>
            <person name="Nagy L.G."/>
            <person name="Floudas D."/>
            <person name="Copeland A."/>
            <person name="Barry K.W."/>
            <person name="Cichocki N."/>
            <person name="Veneault-Fourrey C."/>
            <person name="LaButti K."/>
            <person name="Lindquist E.A."/>
            <person name="Lipzen A."/>
            <person name="Lundell T."/>
            <person name="Morin E."/>
            <person name="Murat C."/>
            <person name="Riley R."/>
            <person name="Ohm R."/>
            <person name="Sun H."/>
            <person name="Tunlid A."/>
            <person name="Henrissat B."/>
            <person name="Grigoriev I.V."/>
            <person name="Hibbett D.S."/>
            <person name="Martin F."/>
        </authorList>
    </citation>
    <scope>NUCLEOTIDE SEQUENCE [LARGE SCALE GENOMIC DNA]</scope>
    <source>
        <strain evidence="3">MUT 4182</strain>
    </source>
</reference>
<feature type="compositionally biased region" description="Basic and acidic residues" evidence="1">
    <location>
        <begin position="398"/>
        <end position="407"/>
    </location>
</feature>
<evidence type="ECO:0000256" key="1">
    <source>
        <dbReference type="SAM" id="MobiDB-lite"/>
    </source>
</evidence>
<proteinExistence type="predicted"/>
<reference evidence="2 3" key="1">
    <citation type="submission" date="2014-04" db="EMBL/GenBank/DDBJ databases">
        <authorList>
            <consortium name="DOE Joint Genome Institute"/>
            <person name="Kuo A."/>
            <person name="Girlanda M."/>
            <person name="Perotto S."/>
            <person name="Kohler A."/>
            <person name="Nagy L.G."/>
            <person name="Floudas D."/>
            <person name="Copeland A."/>
            <person name="Barry K.W."/>
            <person name="Cichocki N."/>
            <person name="Veneault-Fourrey C."/>
            <person name="LaButti K."/>
            <person name="Lindquist E.A."/>
            <person name="Lipzen A."/>
            <person name="Lundell T."/>
            <person name="Morin E."/>
            <person name="Murat C."/>
            <person name="Sun H."/>
            <person name="Tunlid A."/>
            <person name="Henrissat B."/>
            <person name="Grigoriev I.V."/>
            <person name="Hibbett D.S."/>
            <person name="Martin F."/>
            <person name="Nordberg H.P."/>
            <person name="Cantor M.N."/>
            <person name="Hua S.X."/>
        </authorList>
    </citation>
    <scope>NUCLEOTIDE SEQUENCE [LARGE SCALE GENOMIC DNA]</scope>
    <source>
        <strain evidence="2 3">MUT 4182</strain>
    </source>
</reference>
<organism evidence="2 3">
    <name type="scientific">Tulasnella calospora MUT 4182</name>
    <dbReference type="NCBI Taxonomy" id="1051891"/>
    <lineage>
        <taxon>Eukaryota</taxon>
        <taxon>Fungi</taxon>
        <taxon>Dikarya</taxon>
        <taxon>Basidiomycota</taxon>
        <taxon>Agaricomycotina</taxon>
        <taxon>Agaricomycetes</taxon>
        <taxon>Cantharellales</taxon>
        <taxon>Tulasnellaceae</taxon>
        <taxon>Tulasnella</taxon>
    </lineage>
</organism>
<dbReference type="OrthoDB" id="3156124at2759"/>
<gene>
    <name evidence="2" type="ORF">M407DRAFT_111559</name>
</gene>
<dbReference type="HOGENOM" id="CLU_659209_0_0_1"/>
<keyword evidence="3" id="KW-1185">Reference proteome</keyword>
<feature type="region of interest" description="Disordered" evidence="1">
    <location>
        <begin position="216"/>
        <end position="308"/>
    </location>
</feature>
<accession>A0A0C3QUN2</accession>
<evidence type="ECO:0000313" key="2">
    <source>
        <dbReference type="EMBL" id="KIO32194.1"/>
    </source>
</evidence>